<dbReference type="InterPro" id="IPR050297">
    <property type="entry name" value="LipidA_mod_glycosyltrf_83"/>
</dbReference>
<evidence type="ECO:0000256" key="6">
    <source>
        <dbReference type="ARBA" id="ARBA00022989"/>
    </source>
</evidence>
<accession>A0A239FPX7</accession>
<evidence type="ECO:0000256" key="4">
    <source>
        <dbReference type="ARBA" id="ARBA00022679"/>
    </source>
</evidence>
<gene>
    <name evidence="10" type="ORF">SAMN06295912_109118</name>
</gene>
<feature type="transmembrane region" description="Helical" evidence="8">
    <location>
        <begin position="302"/>
        <end position="324"/>
    </location>
</feature>
<keyword evidence="5 8" id="KW-0812">Transmembrane</keyword>
<dbReference type="Proteomes" id="UP000198281">
    <property type="component" value="Unassembled WGS sequence"/>
</dbReference>
<feature type="domain" description="Glycosyltransferase RgtA/B/C/D-like" evidence="9">
    <location>
        <begin position="64"/>
        <end position="195"/>
    </location>
</feature>
<keyword evidence="2" id="KW-1003">Cell membrane</keyword>
<evidence type="ECO:0000256" key="7">
    <source>
        <dbReference type="ARBA" id="ARBA00023136"/>
    </source>
</evidence>
<feature type="transmembrane region" description="Helical" evidence="8">
    <location>
        <begin position="331"/>
        <end position="351"/>
    </location>
</feature>
<evidence type="ECO:0000256" key="3">
    <source>
        <dbReference type="ARBA" id="ARBA00022676"/>
    </source>
</evidence>
<name>A0A239FPX7_9SPHN</name>
<dbReference type="Pfam" id="PF13231">
    <property type="entry name" value="PMT_2"/>
    <property type="match status" value="1"/>
</dbReference>
<keyword evidence="6 8" id="KW-1133">Transmembrane helix</keyword>
<dbReference type="InterPro" id="IPR038731">
    <property type="entry name" value="RgtA/B/C-like"/>
</dbReference>
<evidence type="ECO:0000313" key="11">
    <source>
        <dbReference type="Proteomes" id="UP000198281"/>
    </source>
</evidence>
<dbReference type="AlphaFoldDB" id="A0A239FPX7"/>
<dbReference type="EMBL" id="FZOS01000009">
    <property type="protein sequence ID" value="SNS57964.1"/>
    <property type="molecule type" value="Genomic_DNA"/>
</dbReference>
<protein>
    <submittedName>
        <fullName evidence="10">Dolichyl-phosphate-mannose-protein mannosyltransferase</fullName>
    </submittedName>
</protein>
<feature type="transmembrane region" description="Helical" evidence="8">
    <location>
        <begin position="357"/>
        <end position="376"/>
    </location>
</feature>
<dbReference type="GO" id="GO:0005886">
    <property type="term" value="C:plasma membrane"/>
    <property type="evidence" value="ECO:0007669"/>
    <property type="project" value="UniProtKB-SubCell"/>
</dbReference>
<dbReference type="PANTHER" id="PTHR33908">
    <property type="entry name" value="MANNOSYLTRANSFERASE YKCB-RELATED"/>
    <property type="match status" value="1"/>
</dbReference>
<dbReference type="GO" id="GO:0009103">
    <property type="term" value="P:lipopolysaccharide biosynthetic process"/>
    <property type="evidence" value="ECO:0007669"/>
    <property type="project" value="UniProtKB-ARBA"/>
</dbReference>
<feature type="transmembrane region" description="Helical" evidence="8">
    <location>
        <begin position="153"/>
        <end position="183"/>
    </location>
</feature>
<reference evidence="11" key="1">
    <citation type="submission" date="2017-06" db="EMBL/GenBank/DDBJ databases">
        <authorList>
            <person name="Varghese N."/>
            <person name="Submissions S."/>
        </authorList>
    </citation>
    <scope>NUCLEOTIDE SEQUENCE [LARGE SCALE GENOMIC DNA]</scope>
    <source>
        <strain evidence="11">LNB2</strain>
    </source>
</reference>
<feature type="transmembrane region" description="Helical" evidence="8">
    <location>
        <begin position="81"/>
        <end position="100"/>
    </location>
</feature>
<comment type="subcellular location">
    <subcellularLocation>
        <location evidence="1">Cell membrane</location>
        <topology evidence="1">Multi-pass membrane protein</topology>
    </subcellularLocation>
</comment>
<evidence type="ECO:0000259" key="9">
    <source>
        <dbReference type="Pfam" id="PF13231"/>
    </source>
</evidence>
<dbReference type="GO" id="GO:0016763">
    <property type="term" value="F:pentosyltransferase activity"/>
    <property type="evidence" value="ECO:0007669"/>
    <property type="project" value="TreeGrafter"/>
</dbReference>
<keyword evidence="11" id="KW-1185">Reference proteome</keyword>
<keyword evidence="7 8" id="KW-0472">Membrane</keyword>
<evidence type="ECO:0000256" key="1">
    <source>
        <dbReference type="ARBA" id="ARBA00004651"/>
    </source>
</evidence>
<feature type="transmembrane region" description="Helical" evidence="8">
    <location>
        <begin position="189"/>
        <end position="211"/>
    </location>
</feature>
<evidence type="ECO:0000256" key="2">
    <source>
        <dbReference type="ARBA" id="ARBA00022475"/>
    </source>
</evidence>
<evidence type="ECO:0000256" key="5">
    <source>
        <dbReference type="ARBA" id="ARBA00022692"/>
    </source>
</evidence>
<dbReference type="PANTHER" id="PTHR33908:SF11">
    <property type="entry name" value="MEMBRANE PROTEIN"/>
    <property type="match status" value="1"/>
</dbReference>
<keyword evidence="3 10" id="KW-0328">Glycosyltransferase</keyword>
<evidence type="ECO:0000256" key="8">
    <source>
        <dbReference type="SAM" id="Phobius"/>
    </source>
</evidence>
<sequence>MGWPLLPALALALLLGLINHVGYIGGGGDDWHYLEAARCIVAHGFCLPETHWAARLPMTLPTAGAIALFGESRPTLWLTPIFYGAIGLFAFTAIVGRRFGPMAAGIAAFVLVATPTFGGQLLALNVGIVEFGWVMAALFCLDRATIGGDRRWGVAAGLLLGLAMLSRTTTAVLMPILAVALWAGGQRRLLPAMIGGWLVLLMLEAGGYWLATGNPAHSWSLAMGHSKLPTTALPPGVDLTRSPLFNPEFISNWHRAMGIHVHWTIDGLLNLLFDPTIGPTLLAALALVMLHRRDIAPGGMVGAAPLWLLLAGATYFGGLAYALAVDPQPRMFLPVAACGAAIIGVLGARSWLAGGRLLIAAVLAMLAINAVTVAFARSFDLSRIERTASAWTAEAPDRMAMDETARRVLTLAPAIRSLPSHPAKGRDRMMLITRNRCPADIRAANGVAWPRARQALFPDSHQRDAYRLCEFRAA</sequence>
<organism evidence="10 11">
    <name type="scientific">Edaphosphingomonas laterariae</name>
    <dbReference type="NCBI Taxonomy" id="861865"/>
    <lineage>
        <taxon>Bacteria</taxon>
        <taxon>Pseudomonadati</taxon>
        <taxon>Pseudomonadota</taxon>
        <taxon>Alphaproteobacteria</taxon>
        <taxon>Sphingomonadales</taxon>
        <taxon>Rhizorhabdaceae</taxon>
        <taxon>Edaphosphingomonas</taxon>
    </lineage>
</organism>
<feature type="transmembrane region" description="Helical" evidence="8">
    <location>
        <begin position="267"/>
        <end position="290"/>
    </location>
</feature>
<keyword evidence="4 10" id="KW-0808">Transferase</keyword>
<evidence type="ECO:0000313" key="10">
    <source>
        <dbReference type="EMBL" id="SNS57964.1"/>
    </source>
</evidence>
<proteinExistence type="predicted"/>